<feature type="transmembrane region" description="Helical" evidence="10">
    <location>
        <begin position="134"/>
        <end position="156"/>
    </location>
</feature>
<evidence type="ECO:0000256" key="6">
    <source>
        <dbReference type="ARBA" id="ARBA00022692"/>
    </source>
</evidence>
<reference evidence="11 12" key="1">
    <citation type="journal article" date="2007" name="Proc. Natl. Acad. Sci. U.S.A.">
        <title>Genome and proteome of long-chain alkane degrading Geobacillus thermodenitrificans NG80-2 isolated from a deep-subsurface oil reservoir.</title>
        <authorList>
            <person name="Feng L."/>
            <person name="Wang W."/>
            <person name="Cheng J."/>
            <person name="Ren Y."/>
            <person name="Zhao G."/>
            <person name="Gao C."/>
            <person name="Tang Y."/>
            <person name="Liu X."/>
            <person name="Han W."/>
            <person name="Peng X."/>
            <person name="Liu R."/>
            <person name="Wang L."/>
        </authorList>
    </citation>
    <scope>NUCLEOTIDE SEQUENCE [LARGE SCALE GENOMIC DNA]</scope>
    <source>
        <strain evidence="11 12">NG80-2</strain>
    </source>
</reference>
<name>A4IMT8_GEOTN</name>
<keyword evidence="8" id="KW-0408">Iron</keyword>
<accession>A4IMT8</accession>
<feature type="transmembrane region" description="Helical" evidence="10">
    <location>
        <begin position="220"/>
        <end position="253"/>
    </location>
</feature>
<dbReference type="Gene3D" id="1.10.3470.10">
    <property type="entry name" value="ABC transporter involved in vitamin B12 uptake, BtuC"/>
    <property type="match status" value="1"/>
</dbReference>
<dbReference type="PANTHER" id="PTHR30472">
    <property type="entry name" value="FERRIC ENTEROBACTIN TRANSPORT SYSTEM PERMEASE PROTEIN"/>
    <property type="match status" value="1"/>
</dbReference>
<evidence type="ECO:0000256" key="9">
    <source>
        <dbReference type="ARBA" id="ARBA00023136"/>
    </source>
</evidence>
<comment type="subcellular location">
    <subcellularLocation>
        <location evidence="1">Cell membrane</location>
        <topology evidence="1">Multi-pass membrane protein</topology>
    </subcellularLocation>
</comment>
<dbReference type="InterPro" id="IPR000522">
    <property type="entry name" value="ABC_transptr_permease_BtuC"/>
</dbReference>
<dbReference type="CDD" id="cd06550">
    <property type="entry name" value="TM_ABC_iron-siderophores_like"/>
    <property type="match status" value="1"/>
</dbReference>
<feature type="transmembrane region" description="Helical" evidence="10">
    <location>
        <begin position="49"/>
        <end position="68"/>
    </location>
</feature>
<evidence type="ECO:0000256" key="10">
    <source>
        <dbReference type="SAM" id="Phobius"/>
    </source>
</evidence>
<feature type="transmembrane region" description="Helical" evidence="10">
    <location>
        <begin position="265"/>
        <end position="286"/>
    </location>
</feature>
<dbReference type="GO" id="GO:0005886">
    <property type="term" value="C:plasma membrane"/>
    <property type="evidence" value="ECO:0007669"/>
    <property type="project" value="UniProtKB-SubCell"/>
</dbReference>
<evidence type="ECO:0000256" key="7">
    <source>
        <dbReference type="ARBA" id="ARBA00022989"/>
    </source>
</evidence>
<evidence type="ECO:0000256" key="4">
    <source>
        <dbReference type="ARBA" id="ARBA00022475"/>
    </source>
</evidence>
<dbReference type="Pfam" id="PF01032">
    <property type="entry name" value="FecCD"/>
    <property type="match status" value="1"/>
</dbReference>
<evidence type="ECO:0000313" key="11">
    <source>
        <dbReference type="EMBL" id="ABO66642.1"/>
    </source>
</evidence>
<keyword evidence="9 10" id="KW-0472">Membrane</keyword>
<dbReference type="eggNOG" id="COG4606">
    <property type="taxonomic scope" value="Bacteria"/>
</dbReference>
<keyword evidence="5" id="KW-0410">Iron transport</keyword>
<keyword evidence="4" id="KW-1003">Cell membrane</keyword>
<feature type="transmembrane region" description="Helical" evidence="10">
    <location>
        <begin position="89"/>
        <end position="122"/>
    </location>
</feature>
<keyword evidence="6 10" id="KW-0812">Transmembrane</keyword>
<dbReference type="InterPro" id="IPR037294">
    <property type="entry name" value="ABC_BtuC-like"/>
</dbReference>
<keyword evidence="5" id="KW-0406">Ion transport</keyword>
<evidence type="ECO:0000256" key="1">
    <source>
        <dbReference type="ARBA" id="ARBA00004651"/>
    </source>
</evidence>
<evidence type="ECO:0000256" key="3">
    <source>
        <dbReference type="ARBA" id="ARBA00022448"/>
    </source>
</evidence>
<dbReference type="PANTHER" id="PTHR30472:SF27">
    <property type="entry name" value="PETROBACTIN IMPORT SYSTEM PERMEASE PROTEIN YCLN"/>
    <property type="match status" value="1"/>
</dbReference>
<sequence length="318" mass="35073">MRTMKKWVLLLFGLSLLSLFVGVHDLSPRALWEGDRDAWEIFLISRLPRLVSIIIAGASVSICGLIMQQLSQNKFVSPTTAGTMDWARLGLLVSMILFASASPIVKAAIAVLFAFTGTLLFMTVLDRVKYKDSVFIPLVGLMFGNIIGSVTTFLAYKYDLIQSVSAWLQGDFSVMMQGRYEMLYISVPLMAIAYAYANRFTIAGMGEEMATNLGLRYRSIVYTGLIIVAVTSSIEVLTVGSLPFLGLIVPNIVTMYYGDHLRKVLPVTALAGALFVLVCDLFGRIVIYPYEIPIGLTVGVIGSGVFLYLLIRRTKQYV</sequence>
<dbReference type="EMBL" id="CP000557">
    <property type="protein sequence ID" value="ABO66642.1"/>
    <property type="molecule type" value="Genomic_DNA"/>
</dbReference>
<evidence type="ECO:0000256" key="8">
    <source>
        <dbReference type="ARBA" id="ARBA00023004"/>
    </source>
</evidence>
<dbReference type="KEGG" id="gtn:GTNG_1272"/>
<keyword evidence="3" id="KW-0813">Transport</keyword>
<feature type="transmembrane region" description="Helical" evidence="10">
    <location>
        <begin position="182"/>
        <end position="200"/>
    </location>
</feature>
<dbReference type="FunFam" id="1.10.3470.10:FF:000004">
    <property type="entry name" value="Iron compound ABC transporter, permease"/>
    <property type="match status" value="1"/>
</dbReference>
<organism evidence="11 12">
    <name type="scientific">Geobacillus thermodenitrificans (strain NG80-2)</name>
    <dbReference type="NCBI Taxonomy" id="420246"/>
    <lineage>
        <taxon>Bacteria</taxon>
        <taxon>Bacillati</taxon>
        <taxon>Bacillota</taxon>
        <taxon>Bacilli</taxon>
        <taxon>Bacillales</taxon>
        <taxon>Anoxybacillaceae</taxon>
        <taxon>Geobacillus</taxon>
    </lineage>
</organism>
<dbReference type="SUPFAM" id="SSF81345">
    <property type="entry name" value="ABC transporter involved in vitamin B12 uptake, BtuC"/>
    <property type="match status" value="1"/>
</dbReference>
<protein>
    <submittedName>
        <fullName evidence="11">Ferrichrome ABC transporter (Permease)</fullName>
    </submittedName>
</protein>
<feature type="transmembrane region" description="Helical" evidence="10">
    <location>
        <begin position="292"/>
        <end position="311"/>
    </location>
</feature>
<proteinExistence type="inferred from homology"/>
<dbReference type="Proteomes" id="UP000001578">
    <property type="component" value="Chromosome"/>
</dbReference>
<dbReference type="AlphaFoldDB" id="A4IMT8"/>
<gene>
    <name evidence="11" type="ordered locus">GTNG_1272</name>
</gene>
<comment type="similarity">
    <text evidence="2">Belongs to the binding-protein-dependent transport system permease family. FecCD subfamily.</text>
</comment>
<dbReference type="HOGENOM" id="CLU_013016_3_0_9"/>
<keyword evidence="7 10" id="KW-1133">Transmembrane helix</keyword>
<evidence type="ECO:0000256" key="5">
    <source>
        <dbReference type="ARBA" id="ARBA00022496"/>
    </source>
</evidence>
<dbReference type="GO" id="GO:0033214">
    <property type="term" value="P:siderophore-iron import into cell"/>
    <property type="evidence" value="ECO:0007669"/>
    <property type="project" value="TreeGrafter"/>
</dbReference>
<evidence type="ECO:0000313" key="12">
    <source>
        <dbReference type="Proteomes" id="UP000001578"/>
    </source>
</evidence>
<evidence type="ECO:0000256" key="2">
    <source>
        <dbReference type="ARBA" id="ARBA00007935"/>
    </source>
</evidence>
<dbReference type="GO" id="GO:0022857">
    <property type="term" value="F:transmembrane transporter activity"/>
    <property type="evidence" value="ECO:0007669"/>
    <property type="project" value="InterPro"/>
</dbReference>